<keyword evidence="2" id="KW-1185">Reference proteome</keyword>
<organism evidence="1 2">
    <name type="scientific">Candidatus Magnetominusculus xianensis</name>
    <dbReference type="NCBI Taxonomy" id="1748249"/>
    <lineage>
        <taxon>Bacteria</taxon>
        <taxon>Pseudomonadati</taxon>
        <taxon>Nitrospirota</taxon>
        <taxon>Nitrospiria</taxon>
        <taxon>Nitrospirales</taxon>
        <taxon>Nitrospiraceae</taxon>
        <taxon>Candidatus Magnetominusculus</taxon>
    </lineage>
</organism>
<evidence type="ECO:0000313" key="2">
    <source>
        <dbReference type="Proteomes" id="UP000060487"/>
    </source>
</evidence>
<dbReference type="RefSeq" id="WP_157073035.1">
    <property type="nucleotide sequence ID" value="NZ_LNQR01000120.1"/>
</dbReference>
<comment type="caution">
    <text evidence="1">The sequence shown here is derived from an EMBL/GenBank/DDBJ whole genome shotgun (WGS) entry which is preliminary data.</text>
</comment>
<sequence length="87" mass="10086">MLILKTFDEDGLYNNLDQLKKATERFGAEEVTFVGARIDNWMIKNKQIEDLQTAGFHYITAIMKLQIERLINNGIIQIRSWVSRAKG</sequence>
<protein>
    <submittedName>
        <fullName evidence="1">Uncharacterized protein</fullName>
    </submittedName>
</protein>
<reference evidence="1 2" key="1">
    <citation type="submission" date="2015-11" db="EMBL/GenBank/DDBJ databases">
        <authorList>
            <person name="Lin W."/>
        </authorList>
    </citation>
    <scope>NUCLEOTIDE SEQUENCE [LARGE SCALE GENOMIC DNA]</scope>
    <source>
        <strain evidence="1 2">HCH-1</strain>
    </source>
</reference>
<name>A0ABR5SBK0_9BACT</name>
<proteinExistence type="predicted"/>
<dbReference type="EMBL" id="LNQR01000120">
    <property type="protein sequence ID" value="KWT78148.1"/>
    <property type="molecule type" value="Genomic_DNA"/>
</dbReference>
<accession>A0ABR5SBK0</accession>
<evidence type="ECO:0000313" key="1">
    <source>
        <dbReference type="EMBL" id="KWT78148.1"/>
    </source>
</evidence>
<dbReference type="Proteomes" id="UP000060487">
    <property type="component" value="Unassembled WGS sequence"/>
</dbReference>
<gene>
    <name evidence="1" type="ORF">ASN18_3017</name>
</gene>